<accession>A0A9N9CG43</accession>
<dbReference type="EMBL" id="CAJVPK010001917">
    <property type="protein sequence ID" value="CAG8602154.1"/>
    <property type="molecule type" value="Genomic_DNA"/>
</dbReference>
<feature type="coiled-coil region" evidence="1">
    <location>
        <begin position="229"/>
        <end position="280"/>
    </location>
</feature>
<evidence type="ECO:0000313" key="3">
    <source>
        <dbReference type="Proteomes" id="UP000789706"/>
    </source>
</evidence>
<keyword evidence="1" id="KW-0175">Coiled coil</keyword>
<dbReference type="AlphaFoldDB" id="A0A9N9CG43"/>
<keyword evidence="3" id="KW-1185">Reference proteome</keyword>
<reference evidence="2" key="1">
    <citation type="submission" date="2021-06" db="EMBL/GenBank/DDBJ databases">
        <authorList>
            <person name="Kallberg Y."/>
            <person name="Tangrot J."/>
            <person name="Rosling A."/>
        </authorList>
    </citation>
    <scope>NUCLEOTIDE SEQUENCE</scope>
    <source>
        <strain evidence="2">AZ414A</strain>
    </source>
</reference>
<evidence type="ECO:0000256" key="1">
    <source>
        <dbReference type="SAM" id="Coils"/>
    </source>
</evidence>
<protein>
    <submittedName>
        <fullName evidence="2">1118_t:CDS:1</fullName>
    </submittedName>
</protein>
<comment type="caution">
    <text evidence="2">The sequence shown here is derived from an EMBL/GenBank/DDBJ whole genome shotgun (WGS) entry which is preliminary data.</text>
</comment>
<dbReference type="Proteomes" id="UP000789706">
    <property type="component" value="Unassembled WGS sequence"/>
</dbReference>
<organism evidence="2 3">
    <name type="scientific">Diversispora eburnea</name>
    <dbReference type="NCBI Taxonomy" id="1213867"/>
    <lineage>
        <taxon>Eukaryota</taxon>
        <taxon>Fungi</taxon>
        <taxon>Fungi incertae sedis</taxon>
        <taxon>Mucoromycota</taxon>
        <taxon>Glomeromycotina</taxon>
        <taxon>Glomeromycetes</taxon>
        <taxon>Diversisporales</taxon>
        <taxon>Diversisporaceae</taxon>
        <taxon>Diversispora</taxon>
    </lineage>
</organism>
<name>A0A9N9CG43_9GLOM</name>
<dbReference type="OrthoDB" id="2381952at2759"/>
<proteinExistence type="predicted"/>
<sequence length="287" mass="33256">MNGSISMQSKFDEIRAKIEQKLEGKDSGIVKISFPVGELGNLKLCEDIHHAFSAEIIGDNLFIKFNGAEKEIIHRKLTNSFENQNQDWLASSNTICVVRNKQYRSDIGVWFRPLTKQQKKNPIIYACPPPNLWIEVFYNNESDRSHAFNKINWLRQNANMTGIEFVAIGLPSGTNFSSNPNPENIMVHATSQIARLTRAPYICHWDLNFNEIWYKMDWNQFIILRCELNAKLIADIAELRKENIKLKQDKEEIEARFIKLEQSDKEKTDLIAKLDQSDKEKITLLLN</sequence>
<evidence type="ECO:0000313" key="2">
    <source>
        <dbReference type="EMBL" id="CAG8602154.1"/>
    </source>
</evidence>
<gene>
    <name evidence="2" type="ORF">DEBURN_LOCUS9574</name>
</gene>